<proteinExistence type="predicted"/>
<name>A0AAD9UC22_9ROSI</name>
<dbReference type="AlphaFoldDB" id="A0AAD9UC22"/>
<dbReference type="EMBL" id="JANJYI010000004">
    <property type="protein sequence ID" value="KAK2651349.1"/>
    <property type="molecule type" value="Genomic_DNA"/>
</dbReference>
<dbReference type="Proteomes" id="UP001280121">
    <property type="component" value="Unassembled WGS sequence"/>
</dbReference>
<evidence type="ECO:0000313" key="1">
    <source>
        <dbReference type="EMBL" id="KAK2651349.1"/>
    </source>
</evidence>
<accession>A0AAD9UC22</accession>
<gene>
    <name evidence="1" type="ORF">Ddye_011205</name>
</gene>
<organism evidence="1 2">
    <name type="scientific">Dipteronia dyeriana</name>
    <dbReference type="NCBI Taxonomy" id="168575"/>
    <lineage>
        <taxon>Eukaryota</taxon>
        <taxon>Viridiplantae</taxon>
        <taxon>Streptophyta</taxon>
        <taxon>Embryophyta</taxon>
        <taxon>Tracheophyta</taxon>
        <taxon>Spermatophyta</taxon>
        <taxon>Magnoliopsida</taxon>
        <taxon>eudicotyledons</taxon>
        <taxon>Gunneridae</taxon>
        <taxon>Pentapetalae</taxon>
        <taxon>rosids</taxon>
        <taxon>malvids</taxon>
        <taxon>Sapindales</taxon>
        <taxon>Sapindaceae</taxon>
        <taxon>Hippocastanoideae</taxon>
        <taxon>Acereae</taxon>
        <taxon>Dipteronia</taxon>
    </lineage>
</organism>
<sequence>MKQWSKSEDWIIPVQNQVDSLVIVKVGNCSFKVRIKENPSPVTASWVNNLLGLKPETKSLNLPPLKDGSQLTPFDDCQLDGDHMAEKMRGKLVSEVGKRNSDMDYLSRKYGVRKRK</sequence>
<keyword evidence="2" id="KW-1185">Reference proteome</keyword>
<reference evidence="1" key="1">
    <citation type="journal article" date="2023" name="Plant J.">
        <title>Genome sequences and population genomics provide insights into the demographic history, inbreeding, and mutation load of two 'living fossil' tree species of Dipteronia.</title>
        <authorList>
            <person name="Feng Y."/>
            <person name="Comes H.P."/>
            <person name="Chen J."/>
            <person name="Zhu S."/>
            <person name="Lu R."/>
            <person name="Zhang X."/>
            <person name="Li P."/>
            <person name="Qiu J."/>
            <person name="Olsen K.M."/>
            <person name="Qiu Y."/>
        </authorList>
    </citation>
    <scope>NUCLEOTIDE SEQUENCE</scope>
    <source>
        <strain evidence="1">KIB01</strain>
    </source>
</reference>
<comment type="caution">
    <text evidence="1">The sequence shown here is derived from an EMBL/GenBank/DDBJ whole genome shotgun (WGS) entry which is preliminary data.</text>
</comment>
<evidence type="ECO:0000313" key="2">
    <source>
        <dbReference type="Proteomes" id="UP001280121"/>
    </source>
</evidence>
<protein>
    <submittedName>
        <fullName evidence="1">Uncharacterized protein</fullName>
    </submittedName>
</protein>